<dbReference type="SUPFAM" id="SSF100950">
    <property type="entry name" value="NagB/RpiA/CoA transferase-like"/>
    <property type="match status" value="1"/>
</dbReference>
<dbReference type="GO" id="GO:0016853">
    <property type="term" value="F:isomerase activity"/>
    <property type="evidence" value="ECO:0007669"/>
    <property type="project" value="UniProtKB-KW"/>
</dbReference>
<dbReference type="InterPro" id="IPR027363">
    <property type="entry name" value="M1Pi_N"/>
</dbReference>
<keyword evidence="3" id="KW-1185">Reference proteome</keyword>
<dbReference type="PANTHER" id="PTHR43475:SF1">
    <property type="entry name" value="METHYLTHIORIBOSE-1-PHOSPHATE ISOMERASE"/>
    <property type="match status" value="1"/>
</dbReference>
<dbReference type="Gene3D" id="1.20.120.420">
    <property type="entry name" value="translation initiation factor eif-2b, domain 1"/>
    <property type="match status" value="1"/>
</dbReference>
<evidence type="ECO:0000256" key="1">
    <source>
        <dbReference type="RuleBase" id="RU003814"/>
    </source>
</evidence>
<dbReference type="InterPro" id="IPR042529">
    <property type="entry name" value="IF_2B-like_C"/>
</dbReference>
<sequence>MSSPVTPVLADSVRFDDDGVHILDRRVFPFERRWVHARTVEEVARAIEEMVTQSSGPYFAVLWGLALAARDARGCAPEVARERVSAAASRLIATRPTNDQPRKAAAFVLDAVAGREDVAAAAVEGARAGDADYRERCRRMGRAGAQLLGEGARVLTHCWGDLYLLGLVEALLERGGCPEFVCTETRPYLQGARLTAESLAEMGVPVTLVTDGMPASLMREGRVDALVTASDRVSMDGSVINKVGTLGLAVAARAFDVPFHALCHGPDPETATGAQVPIEFRDGDEVLHTLGRRSASDKVTGLYPAFDVTDPHLVSTVVTDKGAFTPERLHTYWH</sequence>
<dbReference type="Pfam" id="PF01008">
    <property type="entry name" value="IF-2B"/>
    <property type="match status" value="1"/>
</dbReference>
<dbReference type="EMBL" id="JASAOF010000002">
    <property type="protein sequence ID" value="MDI2027906.1"/>
    <property type="molecule type" value="Genomic_DNA"/>
</dbReference>
<comment type="caution">
    <text evidence="2">The sequence shown here is derived from an EMBL/GenBank/DDBJ whole genome shotgun (WGS) entry which is preliminary data.</text>
</comment>
<dbReference type="RefSeq" id="WP_281454286.1">
    <property type="nucleotide sequence ID" value="NZ_JASAOF010000002.1"/>
</dbReference>
<dbReference type="PANTHER" id="PTHR43475">
    <property type="entry name" value="METHYLTHIORIBOSE-1-PHOSPHATE ISOMERASE"/>
    <property type="match status" value="1"/>
</dbReference>
<accession>A0ABT6PIU5</accession>
<reference evidence="2 3" key="1">
    <citation type="submission" date="2023-04" db="EMBL/GenBank/DDBJ databases">
        <title>Draft genome sequence of Saccharopolyspora sp. TS4A08 isolated from sweet potato rhizospheric soil.</title>
        <authorList>
            <person name="Suksaard P."/>
            <person name="Duangmal K."/>
        </authorList>
    </citation>
    <scope>NUCLEOTIDE SEQUENCE [LARGE SCALE GENOMIC DNA]</scope>
    <source>
        <strain evidence="2 3">TS4A08</strain>
    </source>
</reference>
<gene>
    <name evidence="2" type="ORF">QFW96_04770</name>
</gene>
<protein>
    <submittedName>
        <fullName evidence="2">Methylthioribose-1-phosphate isomerase</fullName>
    </submittedName>
</protein>
<name>A0ABT6PIU5_9PSEU</name>
<proteinExistence type="inferred from homology"/>
<evidence type="ECO:0000313" key="2">
    <source>
        <dbReference type="EMBL" id="MDI2027906.1"/>
    </source>
</evidence>
<dbReference type="InterPro" id="IPR000649">
    <property type="entry name" value="IF-2B-related"/>
</dbReference>
<organism evidence="2 3">
    <name type="scientific">Saccharopolyspora ipomoeae</name>
    <dbReference type="NCBI Taxonomy" id="3042027"/>
    <lineage>
        <taxon>Bacteria</taxon>
        <taxon>Bacillati</taxon>
        <taxon>Actinomycetota</taxon>
        <taxon>Actinomycetes</taxon>
        <taxon>Pseudonocardiales</taxon>
        <taxon>Pseudonocardiaceae</taxon>
        <taxon>Saccharopolyspora</taxon>
    </lineage>
</organism>
<comment type="similarity">
    <text evidence="1">Belongs to the eIF-2B alpha/beta/delta subunits family.</text>
</comment>
<dbReference type="Gene3D" id="3.40.50.10470">
    <property type="entry name" value="Translation initiation factor eif-2b, domain 2"/>
    <property type="match status" value="1"/>
</dbReference>
<dbReference type="Proteomes" id="UP001237595">
    <property type="component" value="Unassembled WGS sequence"/>
</dbReference>
<evidence type="ECO:0000313" key="3">
    <source>
        <dbReference type="Proteomes" id="UP001237595"/>
    </source>
</evidence>
<keyword evidence="2" id="KW-0413">Isomerase</keyword>
<dbReference type="InterPro" id="IPR037171">
    <property type="entry name" value="NagB/RpiA_transferase-like"/>
</dbReference>